<feature type="domain" description="RecF/RecN/SMC N-terminal" evidence="2">
    <location>
        <begin position="4"/>
        <end position="277"/>
    </location>
</feature>
<organism evidence="3 4">
    <name type="scientific">Syphacia muris</name>
    <dbReference type="NCBI Taxonomy" id="451379"/>
    <lineage>
        <taxon>Eukaryota</taxon>
        <taxon>Metazoa</taxon>
        <taxon>Ecdysozoa</taxon>
        <taxon>Nematoda</taxon>
        <taxon>Chromadorea</taxon>
        <taxon>Rhabditida</taxon>
        <taxon>Spirurina</taxon>
        <taxon>Oxyuridomorpha</taxon>
        <taxon>Oxyuroidea</taxon>
        <taxon>Oxyuridae</taxon>
        <taxon>Syphacia</taxon>
    </lineage>
</organism>
<dbReference type="Gene3D" id="3.40.50.300">
    <property type="entry name" value="P-loop containing nucleotide triphosphate hydrolases"/>
    <property type="match status" value="1"/>
</dbReference>
<dbReference type="WBParaSite" id="SMUV_0000664001-mRNA-1">
    <property type="protein sequence ID" value="SMUV_0000664001-mRNA-1"/>
    <property type="gene ID" value="SMUV_0000664001"/>
</dbReference>
<keyword evidence="1" id="KW-0812">Transmembrane</keyword>
<reference evidence="4" key="1">
    <citation type="submission" date="2016-04" db="UniProtKB">
        <authorList>
            <consortium name="WormBaseParasite"/>
        </authorList>
    </citation>
    <scope>IDENTIFICATION</scope>
</reference>
<accession>A0A0N5APQ3</accession>
<dbReference type="GO" id="GO:0007004">
    <property type="term" value="P:telomere maintenance via telomerase"/>
    <property type="evidence" value="ECO:0007669"/>
    <property type="project" value="TreeGrafter"/>
</dbReference>
<dbReference type="GO" id="GO:0043047">
    <property type="term" value="F:single-stranded telomeric DNA binding"/>
    <property type="evidence" value="ECO:0007669"/>
    <property type="project" value="TreeGrafter"/>
</dbReference>
<dbReference type="GO" id="GO:0006302">
    <property type="term" value="P:double-strand break repair"/>
    <property type="evidence" value="ECO:0007669"/>
    <property type="project" value="TreeGrafter"/>
</dbReference>
<evidence type="ECO:0000313" key="3">
    <source>
        <dbReference type="Proteomes" id="UP000046393"/>
    </source>
</evidence>
<dbReference type="GO" id="GO:0000794">
    <property type="term" value="C:condensed nuclear chromosome"/>
    <property type="evidence" value="ECO:0007669"/>
    <property type="project" value="TreeGrafter"/>
</dbReference>
<dbReference type="PANTHER" id="PTHR18867">
    <property type="entry name" value="RAD50"/>
    <property type="match status" value="1"/>
</dbReference>
<dbReference type="Proteomes" id="UP000046393">
    <property type="component" value="Unplaced"/>
</dbReference>
<dbReference type="GO" id="GO:0051880">
    <property type="term" value="F:G-quadruplex DNA binding"/>
    <property type="evidence" value="ECO:0007669"/>
    <property type="project" value="TreeGrafter"/>
</dbReference>
<evidence type="ECO:0000259" key="2">
    <source>
        <dbReference type="Pfam" id="PF02463"/>
    </source>
</evidence>
<dbReference type="InterPro" id="IPR027417">
    <property type="entry name" value="P-loop_NTPase"/>
</dbReference>
<dbReference type="SUPFAM" id="SSF52540">
    <property type="entry name" value="P-loop containing nucleoside triphosphate hydrolases"/>
    <property type="match status" value="1"/>
</dbReference>
<keyword evidence="3" id="KW-1185">Reference proteome</keyword>
<dbReference type="Pfam" id="PF02463">
    <property type="entry name" value="SMC_N"/>
    <property type="match status" value="1"/>
</dbReference>
<dbReference type="InterPro" id="IPR003395">
    <property type="entry name" value="RecF/RecN/SMC_N"/>
</dbReference>
<dbReference type="GO" id="GO:0003691">
    <property type="term" value="F:double-stranded telomeric DNA binding"/>
    <property type="evidence" value="ECO:0007669"/>
    <property type="project" value="TreeGrafter"/>
</dbReference>
<dbReference type="STRING" id="451379.A0A0N5APQ3"/>
<keyword evidence="1" id="KW-0472">Membrane</keyword>
<keyword evidence="1" id="KW-1133">Transmembrane helix</keyword>
<dbReference type="AlphaFoldDB" id="A0A0N5APQ3"/>
<dbReference type="GO" id="GO:0070192">
    <property type="term" value="P:chromosome organization involved in meiotic cell cycle"/>
    <property type="evidence" value="ECO:0007669"/>
    <property type="project" value="TreeGrafter"/>
</dbReference>
<evidence type="ECO:0000256" key="1">
    <source>
        <dbReference type="SAM" id="Phobius"/>
    </source>
</evidence>
<name>A0A0N5APQ3_9BILA</name>
<dbReference type="GO" id="GO:0000722">
    <property type="term" value="P:telomere maintenance via recombination"/>
    <property type="evidence" value="ECO:0007669"/>
    <property type="project" value="TreeGrafter"/>
</dbReference>
<dbReference type="PANTHER" id="PTHR18867:SF12">
    <property type="entry name" value="DNA REPAIR PROTEIN RAD50"/>
    <property type="match status" value="1"/>
</dbReference>
<proteinExistence type="predicted"/>
<evidence type="ECO:0000313" key="4">
    <source>
        <dbReference type="WBParaSite" id="SMUV_0000664001-mRNA-1"/>
    </source>
</evidence>
<feature type="transmembrane region" description="Helical" evidence="1">
    <location>
        <begin position="44"/>
        <end position="67"/>
    </location>
</feature>
<sequence>MSLLDTIEIQGIRSIGIGSQNAAVVEFLSPLTVICGSNGSGKTVCFFIMIILYLLGVPAAILEYVVFCHQEESTWPLDEPKKLKERFDEIFQVTSYVKAIDELKKIQKQNVKTMFLDLSSYIRILDESVVKYHMQKMEEINEVLGQLWEQVYHGNDIETIQIKSEPVEEGERRKSYNYRVVMTIDGSEIDMPGRCSAGQKMLASILIRIALSDVFCDKCSIIALDEPTTNLDVLKVENLGDMLAQIIEARCTSSRKNFQLIVITHDDRFVEHLRQLCRPEWVYALSKDGSGQYFFIFIIIFFMNSRYHNTEL</sequence>
<protein>
    <submittedName>
        <fullName evidence="4">SMC_N domain-containing protein</fullName>
    </submittedName>
</protein>
<dbReference type="GO" id="GO:0030870">
    <property type="term" value="C:Mre11 complex"/>
    <property type="evidence" value="ECO:0007669"/>
    <property type="project" value="TreeGrafter"/>
</dbReference>